<evidence type="ECO:0000313" key="5">
    <source>
        <dbReference type="Proteomes" id="UP000284824"/>
    </source>
</evidence>
<organism evidence="4 5">
    <name type="scientific">Nonomuraea polychroma</name>
    <dbReference type="NCBI Taxonomy" id="46176"/>
    <lineage>
        <taxon>Bacteria</taxon>
        <taxon>Bacillati</taxon>
        <taxon>Actinomycetota</taxon>
        <taxon>Actinomycetes</taxon>
        <taxon>Streptosporangiales</taxon>
        <taxon>Streptosporangiaceae</taxon>
        <taxon>Nonomuraea</taxon>
    </lineage>
</organism>
<dbReference type="GO" id="GO:0022904">
    <property type="term" value="P:respiratory electron transport chain"/>
    <property type="evidence" value="ECO:0007669"/>
    <property type="project" value="TreeGrafter"/>
</dbReference>
<sequence>MSYGRLTHPLVRENGVLRRATREEALERAAESFRRNVAEHGPDSFAMLSCARSTNEMNYIGQKFTRVVIGTNNVDSCNRTCHAPSVAGLSAVFGSGGGTSSYQEVEDTDVMVMWGSAARNAHPIFFQHVLKGIHNGVRMFAVDPRRTGTAQWDDLWLGLNVLRGTVLMVSGRASFELVQKAVMGGVPVLAAVSAPSSLAAELASEEGLTLIGFLRGTSMNVYAGERRLDLTSGAGNGSAGARLPG</sequence>
<proteinExistence type="predicted"/>
<dbReference type="InterPro" id="IPR050123">
    <property type="entry name" value="Prok_molybdopt-oxidoreductase"/>
</dbReference>
<protein>
    <submittedName>
        <fullName evidence="4">Formate dehydrogenase accessory protein FdhD</fullName>
    </submittedName>
</protein>
<dbReference type="GO" id="GO:0051536">
    <property type="term" value="F:iron-sulfur cluster binding"/>
    <property type="evidence" value="ECO:0007669"/>
    <property type="project" value="UniProtKB-KW"/>
</dbReference>
<name>A0A438LXR7_9ACTN</name>
<dbReference type="GO" id="GO:0046872">
    <property type="term" value="F:metal ion binding"/>
    <property type="evidence" value="ECO:0007669"/>
    <property type="project" value="UniProtKB-KW"/>
</dbReference>
<dbReference type="GO" id="GO:0003954">
    <property type="term" value="F:NADH dehydrogenase activity"/>
    <property type="evidence" value="ECO:0007669"/>
    <property type="project" value="TreeGrafter"/>
</dbReference>
<dbReference type="InterPro" id="IPR003786">
    <property type="entry name" value="FdhD"/>
</dbReference>
<reference evidence="4 5" key="1">
    <citation type="submission" date="2019-01" db="EMBL/GenBank/DDBJ databases">
        <title>Sequencing the genomes of 1000 actinobacteria strains.</title>
        <authorList>
            <person name="Klenk H.-P."/>
        </authorList>
    </citation>
    <scope>NUCLEOTIDE SEQUENCE [LARGE SCALE GENOMIC DNA]</scope>
    <source>
        <strain evidence="4 5">DSM 43925</strain>
    </source>
</reference>
<keyword evidence="2" id="KW-0408">Iron</keyword>
<dbReference type="SUPFAM" id="SSF53706">
    <property type="entry name" value="Formate dehydrogenase/DMSO reductase, domains 1-3"/>
    <property type="match status" value="1"/>
</dbReference>
<comment type="caution">
    <text evidence="4">The sequence shown here is derived from an EMBL/GenBank/DDBJ whole genome shotgun (WGS) entry which is preliminary data.</text>
</comment>
<dbReference type="SUPFAM" id="SSF53927">
    <property type="entry name" value="Cytidine deaminase-like"/>
    <property type="match status" value="1"/>
</dbReference>
<keyword evidence="3" id="KW-0411">Iron-sulfur</keyword>
<dbReference type="InterPro" id="IPR016193">
    <property type="entry name" value="Cytidine_deaminase-like"/>
</dbReference>
<dbReference type="Pfam" id="PF02634">
    <property type="entry name" value="FdhD-NarQ"/>
    <property type="match status" value="1"/>
</dbReference>
<dbReference type="Gene3D" id="3.40.50.740">
    <property type="match status" value="1"/>
</dbReference>
<gene>
    <name evidence="4" type="ORF">EDD27_0566</name>
</gene>
<dbReference type="EMBL" id="SAUN01000001">
    <property type="protein sequence ID" value="RVX38272.1"/>
    <property type="molecule type" value="Genomic_DNA"/>
</dbReference>
<dbReference type="PANTHER" id="PTHR43105:SF10">
    <property type="entry name" value="NADH-QUINONE OXIDOREDUCTASE SUBUNIT G"/>
    <property type="match status" value="1"/>
</dbReference>
<dbReference type="Gene3D" id="3.40.140.10">
    <property type="entry name" value="Cytidine Deaminase, domain 2"/>
    <property type="match status" value="1"/>
</dbReference>
<dbReference type="GO" id="GO:0016783">
    <property type="term" value="F:sulfurtransferase activity"/>
    <property type="evidence" value="ECO:0007669"/>
    <property type="project" value="InterPro"/>
</dbReference>
<evidence type="ECO:0000256" key="1">
    <source>
        <dbReference type="ARBA" id="ARBA00022723"/>
    </source>
</evidence>
<accession>A0A438LXR7</accession>
<evidence type="ECO:0000256" key="2">
    <source>
        <dbReference type="ARBA" id="ARBA00023004"/>
    </source>
</evidence>
<dbReference type="OrthoDB" id="7376058at2"/>
<keyword evidence="5" id="KW-1185">Reference proteome</keyword>
<dbReference type="PANTHER" id="PTHR43105">
    <property type="entry name" value="RESPIRATORY NITRATE REDUCTASE"/>
    <property type="match status" value="1"/>
</dbReference>
<keyword evidence="1" id="KW-0479">Metal-binding</keyword>
<evidence type="ECO:0000256" key="3">
    <source>
        <dbReference type="ARBA" id="ARBA00023014"/>
    </source>
</evidence>
<dbReference type="Proteomes" id="UP000284824">
    <property type="component" value="Unassembled WGS sequence"/>
</dbReference>
<dbReference type="RefSeq" id="WP_127930931.1">
    <property type="nucleotide sequence ID" value="NZ_SAUN01000001.1"/>
</dbReference>
<dbReference type="AlphaFoldDB" id="A0A438LXR7"/>
<evidence type="ECO:0000313" key="4">
    <source>
        <dbReference type="EMBL" id="RVX38272.1"/>
    </source>
</evidence>
<dbReference type="GO" id="GO:0016020">
    <property type="term" value="C:membrane"/>
    <property type="evidence" value="ECO:0007669"/>
    <property type="project" value="TreeGrafter"/>
</dbReference>